<evidence type="ECO:0000256" key="1">
    <source>
        <dbReference type="ARBA" id="ARBA00034117"/>
    </source>
</evidence>
<accession>A0ABV8CZP5</accession>
<proteinExistence type="inferred from homology"/>
<dbReference type="Proteomes" id="UP001595901">
    <property type="component" value="Unassembled WGS sequence"/>
</dbReference>
<protein>
    <recommendedName>
        <fullName evidence="3">LXG domain-containing protein</fullName>
    </recommendedName>
</protein>
<dbReference type="PROSITE" id="PS51756">
    <property type="entry name" value="LXG"/>
    <property type="match status" value="1"/>
</dbReference>
<keyword evidence="5" id="KW-1185">Reference proteome</keyword>
<evidence type="ECO:0000313" key="5">
    <source>
        <dbReference type="Proteomes" id="UP001595901"/>
    </source>
</evidence>
<sequence length="396" mass="44423">MSIDMYLEKSQAQAASAKAMAQQEIQAYEELEAALEDFENSQADLKGKAYDSARRYSASVLRPLVMIGKQLSQTVSEAVQRFPEAYMEQVAQESLKESELEMSIAELDLRISNARDAVDAMNLDRHDANEGARLNSYHRMIDAAESSRRVLEDKLEKLRVFNATSPQIFSEIDALKAALDRGFALAEQSWDSQTGTFKSVGTQWLSELKVEVQKVAKELTLSKEEREAFKNMMETQYGFSAEEADIMLDVYVGLVKEYDGDKDKANQQFFVYMGSFVYGDSYIGGYAWSYIGGLIKPDEVEKKLKDLGISPKKIETLKTAILNQSAVAGLNGTTEAEQMKELRKAFPKASDDRLKTILKQYGGKTDFAHTSATVSAIRKIYSLMVHKINMRDTMAI</sequence>
<feature type="domain" description="LXG" evidence="3">
    <location>
        <begin position="1"/>
        <end position="225"/>
    </location>
</feature>
<comment type="similarity">
    <text evidence="1">In the N-terminal section; belongs to the LXG family.</text>
</comment>
<evidence type="ECO:0000259" key="3">
    <source>
        <dbReference type="PROSITE" id="PS51756"/>
    </source>
</evidence>
<comment type="caution">
    <text evidence="4">The sequence shown here is derived from an EMBL/GenBank/DDBJ whole genome shotgun (WGS) entry which is preliminary data.</text>
</comment>
<organism evidence="4 5">
    <name type="scientific">Streptococcus dentapri</name>
    <dbReference type="NCBI Taxonomy" id="573564"/>
    <lineage>
        <taxon>Bacteria</taxon>
        <taxon>Bacillati</taxon>
        <taxon>Bacillota</taxon>
        <taxon>Bacilli</taxon>
        <taxon>Lactobacillales</taxon>
        <taxon>Streptococcaceae</taxon>
        <taxon>Streptococcus</taxon>
    </lineage>
</organism>
<keyword evidence="2" id="KW-0175">Coiled coil</keyword>
<reference evidence="5" key="1">
    <citation type="journal article" date="2019" name="Int. J. Syst. Evol. Microbiol.">
        <title>The Global Catalogue of Microorganisms (GCM) 10K type strain sequencing project: providing services to taxonomists for standard genome sequencing and annotation.</title>
        <authorList>
            <consortium name="The Broad Institute Genomics Platform"/>
            <consortium name="The Broad Institute Genome Sequencing Center for Infectious Disease"/>
            <person name="Wu L."/>
            <person name="Ma J."/>
        </authorList>
    </citation>
    <scope>NUCLEOTIDE SEQUENCE [LARGE SCALE GENOMIC DNA]</scope>
    <source>
        <strain evidence="5">CCUG 58728</strain>
    </source>
</reference>
<evidence type="ECO:0000313" key="4">
    <source>
        <dbReference type="EMBL" id="MFC3931269.1"/>
    </source>
</evidence>
<dbReference type="InterPro" id="IPR051768">
    <property type="entry name" value="Bact_secretion_toxin"/>
</dbReference>
<dbReference type="InterPro" id="IPR006829">
    <property type="entry name" value="LXG_dom"/>
</dbReference>
<evidence type="ECO:0000256" key="2">
    <source>
        <dbReference type="SAM" id="Coils"/>
    </source>
</evidence>
<dbReference type="RefSeq" id="WP_380429035.1">
    <property type="nucleotide sequence ID" value="NZ_JBHSAC010000001.1"/>
</dbReference>
<dbReference type="EMBL" id="JBHSAC010000001">
    <property type="protein sequence ID" value="MFC3931269.1"/>
    <property type="molecule type" value="Genomic_DNA"/>
</dbReference>
<gene>
    <name evidence="4" type="ORF">ACFOSE_00295</name>
</gene>
<dbReference type="PANTHER" id="PTHR34976">
    <property type="entry name" value="RIBONUCLEASE YQCG-RELATED"/>
    <property type="match status" value="1"/>
</dbReference>
<feature type="coiled-coil region" evidence="2">
    <location>
        <begin position="14"/>
        <end position="48"/>
    </location>
</feature>
<dbReference type="PANTHER" id="PTHR34976:SF1">
    <property type="entry name" value="TOXIN BC_0920"/>
    <property type="match status" value="1"/>
</dbReference>
<name>A0ABV8CZP5_9STRE</name>